<dbReference type="PROSITE" id="PS51819">
    <property type="entry name" value="VOC"/>
    <property type="match status" value="1"/>
</dbReference>
<evidence type="ECO:0000313" key="3">
    <source>
        <dbReference type="Proteomes" id="UP000027982"/>
    </source>
</evidence>
<accession>A0A068NY39</accession>
<dbReference type="InterPro" id="IPR029068">
    <property type="entry name" value="Glyas_Bleomycin-R_OHBP_Dase"/>
</dbReference>
<dbReference type="SUPFAM" id="SSF54593">
    <property type="entry name" value="Glyoxalase/Bleomycin resistance protein/Dihydroxybiphenyl dioxygenase"/>
    <property type="match status" value="1"/>
</dbReference>
<dbReference type="eggNOG" id="COG0346">
    <property type="taxonomic scope" value="Bacteria"/>
</dbReference>
<dbReference type="InterPro" id="IPR004360">
    <property type="entry name" value="Glyas_Fos-R_dOase_dom"/>
</dbReference>
<evidence type="ECO:0000313" key="2">
    <source>
        <dbReference type="EMBL" id="AIE86614.1"/>
    </source>
</evidence>
<feature type="domain" description="VOC" evidence="1">
    <location>
        <begin position="21"/>
        <end position="142"/>
    </location>
</feature>
<dbReference type="STRING" id="661478.OP10G_3246"/>
<gene>
    <name evidence="2" type="ORF">OP10G_3246</name>
</gene>
<dbReference type="CDD" id="cd06587">
    <property type="entry name" value="VOC"/>
    <property type="match status" value="1"/>
</dbReference>
<proteinExistence type="predicted"/>
<dbReference type="HOGENOM" id="CLU_161400_0_0_0"/>
<dbReference type="EMBL" id="CP007139">
    <property type="protein sequence ID" value="AIE86614.1"/>
    <property type="molecule type" value="Genomic_DNA"/>
</dbReference>
<dbReference type="Pfam" id="PF00903">
    <property type="entry name" value="Glyoxalase"/>
    <property type="match status" value="1"/>
</dbReference>
<protein>
    <recommendedName>
        <fullName evidence="1">VOC domain-containing protein</fullName>
    </recommendedName>
</protein>
<evidence type="ECO:0000259" key="1">
    <source>
        <dbReference type="PROSITE" id="PS51819"/>
    </source>
</evidence>
<name>A0A068NY39_FIMGI</name>
<keyword evidence="3" id="KW-1185">Reference proteome</keyword>
<dbReference type="AlphaFoldDB" id="A0A068NY39"/>
<reference evidence="2 3" key="1">
    <citation type="journal article" date="2014" name="PLoS ONE">
        <title>The first complete genome sequence of the class fimbriimonadia in the phylum armatimonadetes.</title>
        <authorList>
            <person name="Hu Z.Y."/>
            <person name="Wang Y.Z."/>
            <person name="Im W.T."/>
            <person name="Wang S.Y."/>
            <person name="Zhao G.P."/>
            <person name="Zheng H.J."/>
            <person name="Quan Z.X."/>
        </authorList>
    </citation>
    <scope>NUCLEOTIDE SEQUENCE [LARGE SCALE GENOMIC DNA]</scope>
    <source>
        <strain evidence="2">Gsoil 348</strain>
    </source>
</reference>
<dbReference type="Gene3D" id="3.10.180.10">
    <property type="entry name" value="2,3-Dihydroxybiphenyl 1,2-Dioxygenase, domain 1"/>
    <property type="match status" value="1"/>
</dbReference>
<dbReference type="KEGG" id="fgi:OP10G_3246"/>
<dbReference type="Proteomes" id="UP000027982">
    <property type="component" value="Chromosome"/>
</dbReference>
<dbReference type="InterPro" id="IPR037523">
    <property type="entry name" value="VOC_core"/>
</dbReference>
<sequence length="143" mass="15419">MIVAQFEFYAAGGKHPSLCQYLAMSTRYIVRDVEESLAFYVGLLGFREVEKWGSAFAIVELDGATLWLSGPESSAAKAMPDGRKPEPGGWNRIVVGSEDLEGLISTLRGAGVVFRNEPLSGPGGTQVLIEDPSGNPIELFQAR</sequence>
<organism evidence="2 3">
    <name type="scientific">Fimbriimonas ginsengisoli Gsoil 348</name>
    <dbReference type="NCBI Taxonomy" id="661478"/>
    <lineage>
        <taxon>Bacteria</taxon>
        <taxon>Bacillati</taxon>
        <taxon>Armatimonadota</taxon>
        <taxon>Fimbriimonadia</taxon>
        <taxon>Fimbriimonadales</taxon>
        <taxon>Fimbriimonadaceae</taxon>
        <taxon>Fimbriimonas</taxon>
    </lineage>
</organism>